<dbReference type="GO" id="GO:0006826">
    <property type="term" value="P:iron ion transport"/>
    <property type="evidence" value="ECO:0007669"/>
    <property type="project" value="UniProtKB-KW"/>
</dbReference>
<comment type="caution">
    <text evidence="16">The sequence shown here is derived from an EMBL/GenBank/DDBJ whole genome shotgun (WGS) entry which is preliminary data.</text>
</comment>
<keyword evidence="3 11" id="KW-1134">Transmembrane beta strand</keyword>
<gene>
    <name evidence="16" type="ORF">H9848_04495</name>
</gene>
<dbReference type="InterPro" id="IPR000531">
    <property type="entry name" value="Beta-barrel_TonB"/>
</dbReference>
<dbReference type="PROSITE" id="PS52016">
    <property type="entry name" value="TONB_DEPENDENT_REC_3"/>
    <property type="match status" value="1"/>
</dbReference>
<keyword evidence="5 11" id="KW-0812">Transmembrane</keyword>
<keyword evidence="2 11" id="KW-0813">Transport</keyword>
<dbReference type="Pfam" id="PF00593">
    <property type="entry name" value="TonB_dep_Rec_b-barrel"/>
    <property type="match status" value="1"/>
</dbReference>
<feature type="domain" description="TonB-dependent receptor plug" evidence="15">
    <location>
        <begin position="52"/>
        <end position="156"/>
    </location>
</feature>
<evidence type="ECO:0000313" key="16">
    <source>
        <dbReference type="EMBL" id="HIX85851.1"/>
    </source>
</evidence>
<dbReference type="SUPFAM" id="SSF56935">
    <property type="entry name" value="Porins"/>
    <property type="match status" value="1"/>
</dbReference>
<sequence length="774" mass="87482">MKQQYIGIVALALAGSQGTFADNIHTHENDTIRTYNMNEVIITSSTKETNDLRTLPGSVSILSPRMIAGRQIEALKDISSFVPNLFIPDYGAKLTSAIYIRGIGARSSGQSVGLYVDNVPYLDKSTFDFELTDIQRIEVLRGPQGTLYGRNAMGGIVNIYTISPFDFQGKRLSFSAGSYGQYKVKASHYGQLSEKIGFTAAMYYDHNDGFYTNAYDGKRVDKEDNVGGRIKLEGRFSPHFRAAYSLSADYANQGAFPYGLFTGNGNTDYRHVEPVNINDPSSYKRTVIANNLSLEYRNERILLSSNTGYQYFKDDMKMDQDFSPRSIFTLNQKQRQHAISEEIAVKSVAKQDYQWSVGLYGFYDNLHTDGPVDFKEEGIQTVLQPVFDQLKEQYPRMPSLKILDEHLYIPGSFQTPSFGLALYHQSTYNNLFTEGLSITAGVRVDYEKQKMSYQSEAKMRMGISFTGSEPYIELDRFFTIPTTVMDTRTSQDFWQVLPKVSLKYECVPGTFTYFSVAKGYKTGGYNVQMSADVMQSQMRYDMMSAFKEMMSIDVEEPTPIEEVAAYKPEKSWNYELGIRSELLANRLSAEVTGFYMDIQDVQLTKFVNSGNGRVLTNAGKARSYGVEASLHARLADGLTADVNYGLTRATFRDYNNGQEDFKGNFIPYTPRHTLNVGLLYTRLFHGAWLDQFTASAQFSGAGKIYWTERNDIYQRFYGTLNAKLGVRKGVLNVSLWSRNITNTHYAAFYFESFDNPFIQLGKPFQIGAEVAIAF</sequence>
<feature type="signal peptide" evidence="13">
    <location>
        <begin position="1"/>
        <end position="21"/>
    </location>
</feature>
<evidence type="ECO:0000256" key="6">
    <source>
        <dbReference type="ARBA" id="ARBA00023004"/>
    </source>
</evidence>
<evidence type="ECO:0000313" key="17">
    <source>
        <dbReference type="Proteomes" id="UP000823847"/>
    </source>
</evidence>
<name>A0A9D1XR91_9BACT</name>
<keyword evidence="4" id="KW-0410">Iron transport</keyword>
<keyword evidence="13" id="KW-0732">Signal</keyword>
<keyword evidence="16" id="KW-0675">Receptor</keyword>
<feature type="chain" id="PRO_5039611353" evidence="13">
    <location>
        <begin position="22"/>
        <end position="774"/>
    </location>
</feature>
<keyword evidence="9 11" id="KW-0472">Membrane</keyword>
<feature type="domain" description="TonB-dependent receptor-like beta-barrel" evidence="14">
    <location>
        <begin position="252"/>
        <end position="735"/>
    </location>
</feature>
<organism evidence="16 17">
    <name type="scientific">Candidatus Parabacteroides intestinigallinarum</name>
    <dbReference type="NCBI Taxonomy" id="2838722"/>
    <lineage>
        <taxon>Bacteria</taxon>
        <taxon>Pseudomonadati</taxon>
        <taxon>Bacteroidota</taxon>
        <taxon>Bacteroidia</taxon>
        <taxon>Bacteroidales</taxon>
        <taxon>Tannerellaceae</taxon>
        <taxon>Parabacteroides</taxon>
    </lineage>
</organism>
<evidence type="ECO:0000256" key="13">
    <source>
        <dbReference type="SAM" id="SignalP"/>
    </source>
</evidence>
<reference evidence="16" key="1">
    <citation type="journal article" date="2021" name="PeerJ">
        <title>Extensive microbial diversity within the chicken gut microbiome revealed by metagenomics and culture.</title>
        <authorList>
            <person name="Gilroy R."/>
            <person name="Ravi A."/>
            <person name="Getino M."/>
            <person name="Pursley I."/>
            <person name="Horton D.L."/>
            <person name="Alikhan N.F."/>
            <person name="Baker D."/>
            <person name="Gharbi K."/>
            <person name="Hall N."/>
            <person name="Watson M."/>
            <person name="Adriaenssens E.M."/>
            <person name="Foster-Nyarko E."/>
            <person name="Jarju S."/>
            <person name="Secka A."/>
            <person name="Antonio M."/>
            <person name="Oren A."/>
            <person name="Chaudhuri R.R."/>
            <person name="La Ragione R."/>
            <person name="Hildebrand F."/>
            <person name="Pallen M.J."/>
        </authorList>
    </citation>
    <scope>NUCLEOTIDE SEQUENCE</scope>
    <source>
        <strain evidence="16">ChiHecec2B26-12326</strain>
    </source>
</reference>
<evidence type="ECO:0000256" key="10">
    <source>
        <dbReference type="ARBA" id="ARBA00023237"/>
    </source>
</evidence>
<dbReference type="InterPro" id="IPR012910">
    <property type="entry name" value="Plug_dom"/>
</dbReference>
<proteinExistence type="inferred from homology"/>
<keyword evidence="10 11" id="KW-0998">Cell outer membrane</keyword>
<dbReference type="Proteomes" id="UP000823847">
    <property type="component" value="Unassembled WGS sequence"/>
</dbReference>
<keyword evidence="6" id="KW-0408">Iron</keyword>
<dbReference type="PANTHER" id="PTHR32552">
    <property type="entry name" value="FERRICHROME IRON RECEPTOR-RELATED"/>
    <property type="match status" value="1"/>
</dbReference>
<comment type="subcellular location">
    <subcellularLocation>
        <location evidence="1 11">Cell outer membrane</location>
        <topology evidence="1 11">Multi-pass membrane protein</topology>
    </subcellularLocation>
</comment>
<keyword evidence="8 12" id="KW-0798">TonB box</keyword>
<evidence type="ECO:0000259" key="14">
    <source>
        <dbReference type="Pfam" id="PF00593"/>
    </source>
</evidence>
<protein>
    <submittedName>
        <fullName evidence="16">TonB-dependent receptor</fullName>
    </submittedName>
</protein>
<evidence type="ECO:0000256" key="4">
    <source>
        <dbReference type="ARBA" id="ARBA00022496"/>
    </source>
</evidence>
<dbReference type="GO" id="GO:0009279">
    <property type="term" value="C:cell outer membrane"/>
    <property type="evidence" value="ECO:0007669"/>
    <property type="project" value="UniProtKB-SubCell"/>
</dbReference>
<evidence type="ECO:0000256" key="3">
    <source>
        <dbReference type="ARBA" id="ARBA00022452"/>
    </source>
</evidence>
<dbReference type="AlphaFoldDB" id="A0A9D1XR91"/>
<evidence type="ECO:0000256" key="12">
    <source>
        <dbReference type="RuleBase" id="RU003357"/>
    </source>
</evidence>
<dbReference type="EMBL" id="DXEN01000029">
    <property type="protein sequence ID" value="HIX85851.1"/>
    <property type="molecule type" value="Genomic_DNA"/>
</dbReference>
<dbReference type="InterPro" id="IPR036942">
    <property type="entry name" value="Beta-barrel_TonB_sf"/>
</dbReference>
<evidence type="ECO:0000259" key="15">
    <source>
        <dbReference type="Pfam" id="PF07715"/>
    </source>
</evidence>
<evidence type="ECO:0000256" key="9">
    <source>
        <dbReference type="ARBA" id="ARBA00023136"/>
    </source>
</evidence>
<keyword evidence="7" id="KW-0406">Ion transport</keyword>
<evidence type="ECO:0000256" key="1">
    <source>
        <dbReference type="ARBA" id="ARBA00004571"/>
    </source>
</evidence>
<reference evidence="16" key="2">
    <citation type="submission" date="2021-04" db="EMBL/GenBank/DDBJ databases">
        <authorList>
            <person name="Gilroy R."/>
        </authorList>
    </citation>
    <scope>NUCLEOTIDE SEQUENCE</scope>
    <source>
        <strain evidence="16">ChiHecec2B26-12326</strain>
    </source>
</reference>
<evidence type="ECO:0000256" key="7">
    <source>
        <dbReference type="ARBA" id="ARBA00023065"/>
    </source>
</evidence>
<evidence type="ECO:0000256" key="5">
    <source>
        <dbReference type="ARBA" id="ARBA00022692"/>
    </source>
</evidence>
<accession>A0A9D1XR91</accession>
<evidence type="ECO:0000256" key="2">
    <source>
        <dbReference type="ARBA" id="ARBA00022448"/>
    </source>
</evidence>
<dbReference type="PANTHER" id="PTHR32552:SF81">
    <property type="entry name" value="TONB-DEPENDENT OUTER MEMBRANE RECEPTOR"/>
    <property type="match status" value="1"/>
</dbReference>
<dbReference type="Pfam" id="PF07715">
    <property type="entry name" value="Plug"/>
    <property type="match status" value="1"/>
</dbReference>
<dbReference type="InterPro" id="IPR039426">
    <property type="entry name" value="TonB-dep_rcpt-like"/>
</dbReference>
<comment type="similarity">
    <text evidence="11 12">Belongs to the TonB-dependent receptor family.</text>
</comment>
<evidence type="ECO:0000256" key="11">
    <source>
        <dbReference type="PROSITE-ProRule" id="PRU01360"/>
    </source>
</evidence>
<evidence type="ECO:0000256" key="8">
    <source>
        <dbReference type="ARBA" id="ARBA00023077"/>
    </source>
</evidence>
<dbReference type="Gene3D" id="2.40.170.20">
    <property type="entry name" value="TonB-dependent receptor, beta-barrel domain"/>
    <property type="match status" value="1"/>
</dbReference>